<evidence type="ECO:0000313" key="1">
    <source>
        <dbReference type="EMBL" id="KAJ8123289.1"/>
    </source>
</evidence>
<organism evidence="1 2">
    <name type="scientific">Nemania bipapillata</name>
    <dbReference type="NCBI Taxonomy" id="110536"/>
    <lineage>
        <taxon>Eukaryota</taxon>
        <taxon>Fungi</taxon>
        <taxon>Dikarya</taxon>
        <taxon>Ascomycota</taxon>
        <taxon>Pezizomycotina</taxon>
        <taxon>Sordariomycetes</taxon>
        <taxon>Xylariomycetidae</taxon>
        <taxon>Xylariales</taxon>
        <taxon>Xylariaceae</taxon>
        <taxon>Nemania</taxon>
    </lineage>
</organism>
<comment type="caution">
    <text evidence="1">The sequence shown here is derived from an EMBL/GenBank/DDBJ whole genome shotgun (WGS) entry which is preliminary data.</text>
</comment>
<gene>
    <name evidence="1" type="ORF">ONZ43_g723</name>
</gene>
<proteinExistence type="predicted"/>
<evidence type="ECO:0000313" key="2">
    <source>
        <dbReference type="Proteomes" id="UP001153334"/>
    </source>
</evidence>
<dbReference type="Proteomes" id="UP001153334">
    <property type="component" value="Unassembled WGS sequence"/>
</dbReference>
<dbReference type="EMBL" id="JAPESX010000101">
    <property type="protein sequence ID" value="KAJ8123289.1"/>
    <property type="molecule type" value="Genomic_DNA"/>
</dbReference>
<reference evidence="1" key="1">
    <citation type="submission" date="2022-11" db="EMBL/GenBank/DDBJ databases">
        <title>Genome Sequence of Nemania bipapillata.</title>
        <authorList>
            <person name="Buettner E."/>
        </authorList>
    </citation>
    <scope>NUCLEOTIDE SEQUENCE</scope>
    <source>
        <strain evidence="1">CP14</strain>
    </source>
</reference>
<keyword evidence="2" id="KW-1185">Reference proteome</keyword>
<accession>A0ACC2J748</accession>
<sequence>MSQKAPSAGTKVKANPDDATLQESTGVVRPDSLAAESQAFRQANAAGIENQQQQQQQHQHQHQQQRRPQEEASSNYPQGATPGETGNGHTVPTYVDRQFRRDPNNPHGKDIKEDDGAETKDSAKNASFSAEIGSKDDPSLLAERKLYQANAVAPGSSGGREKTVGENTAYDVLGDREA</sequence>
<protein>
    <submittedName>
        <fullName evidence="1">Uncharacterized protein</fullName>
    </submittedName>
</protein>
<name>A0ACC2J748_9PEZI</name>